<dbReference type="Proteomes" id="UP001596500">
    <property type="component" value="Unassembled WGS sequence"/>
</dbReference>
<keyword evidence="2" id="KW-1185">Reference proteome</keyword>
<evidence type="ECO:0000313" key="1">
    <source>
        <dbReference type="EMBL" id="MFC7441977.1"/>
    </source>
</evidence>
<sequence>MEASYYDRGKTFMEELAWEMKHQQLYVNESFFQHGLQANKIYFDEEAMRLVYQALLNEFLQTDDPRFLALAQYLEHKSHTKSFLKNLPSKSGPQEITRMRKRKKAMF</sequence>
<name>A0ABW2RMN1_9BACL</name>
<evidence type="ECO:0000313" key="2">
    <source>
        <dbReference type="Proteomes" id="UP001596500"/>
    </source>
</evidence>
<reference evidence="2" key="1">
    <citation type="journal article" date="2019" name="Int. J. Syst. Evol. Microbiol.">
        <title>The Global Catalogue of Microorganisms (GCM) 10K type strain sequencing project: providing services to taxonomists for standard genome sequencing and annotation.</title>
        <authorList>
            <consortium name="The Broad Institute Genomics Platform"/>
            <consortium name="The Broad Institute Genome Sequencing Center for Infectious Disease"/>
            <person name="Wu L."/>
            <person name="Ma J."/>
        </authorList>
    </citation>
    <scope>NUCLEOTIDE SEQUENCE [LARGE SCALE GENOMIC DNA]</scope>
    <source>
        <strain evidence="2">CGMCC 1.12942</strain>
    </source>
</reference>
<dbReference type="RefSeq" id="WP_379865549.1">
    <property type="nucleotide sequence ID" value="NZ_JBHTBW010000044.1"/>
</dbReference>
<dbReference type="EMBL" id="JBHTBW010000044">
    <property type="protein sequence ID" value="MFC7441977.1"/>
    <property type="molecule type" value="Genomic_DNA"/>
</dbReference>
<comment type="caution">
    <text evidence="1">The sequence shown here is derived from an EMBL/GenBank/DDBJ whole genome shotgun (WGS) entry which is preliminary data.</text>
</comment>
<protein>
    <submittedName>
        <fullName evidence="1">Uncharacterized protein</fullName>
    </submittedName>
</protein>
<gene>
    <name evidence="1" type="ORF">ACFQNG_12830</name>
</gene>
<accession>A0ABW2RMN1</accession>
<organism evidence="1 2">
    <name type="scientific">Laceyella putida</name>
    <dbReference type="NCBI Taxonomy" id="110101"/>
    <lineage>
        <taxon>Bacteria</taxon>
        <taxon>Bacillati</taxon>
        <taxon>Bacillota</taxon>
        <taxon>Bacilli</taxon>
        <taxon>Bacillales</taxon>
        <taxon>Thermoactinomycetaceae</taxon>
        <taxon>Laceyella</taxon>
    </lineage>
</organism>
<proteinExistence type="predicted"/>